<feature type="region of interest" description="Disordered" evidence="2">
    <location>
        <begin position="378"/>
        <end position="575"/>
    </location>
</feature>
<feature type="coiled-coil region" evidence="1">
    <location>
        <begin position="838"/>
        <end position="879"/>
    </location>
</feature>
<evidence type="ECO:0000313" key="3">
    <source>
        <dbReference type="EMBL" id="QHT76375.1"/>
    </source>
</evidence>
<feature type="compositionally biased region" description="Basic and acidic residues" evidence="2">
    <location>
        <begin position="395"/>
        <end position="524"/>
    </location>
</feature>
<dbReference type="EMBL" id="MN739896">
    <property type="protein sequence ID" value="QHT76375.1"/>
    <property type="molecule type" value="Genomic_DNA"/>
</dbReference>
<evidence type="ECO:0000256" key="1">
    <source>
        <dbReference type="SAM" id="Coils"/>
    </source>
</evidence>
<sequence length="1480" mass="171625">MEDYIKKIIIKKIIKDDGIGTITTADFDSDDVTDEDYKSAVEEGLLYDYIKEKYNNKSVNKHLSEYCAGDIILLMAYILFPPSSKDMTEIVKISTNVYSKLIKVYTAKFQKLLNKSLKDIYKDYYPNDLNGIIRDLLNTDGIMGETKLHNKDEDEEKQKKVLNDTKEAALFIQLQILFDMKIKEDDLEVKYILLQDLILESSSTKANEHVGGSDSGSKENITEEVFNSFLILHEHIKKTLIPDTIHIVYSILTLMETFYINTKKEYSKFQINNIKQKYNNICLPKKKTNKQILRKDFLIDSLNFIVGQDHFIEEFEINIDEINNIILLIDNSKKISSKQFEDILESIKDQITKKMPLVKLKETVKDDIKKYHEELKRNEARAREEEQAAAAAKQRLRENAEKKRREKMEAEEARRKKAEEEAKVARKKAEESRRQKAEEEEKAKRQAEATRKEEEAEAARQEEARKKADEARVAREEAERQKKAEEEEAQRLKAEEEAEARKKEAEARQEEARKKEEVERQKAAEEEEEEARIKEEEARKKEEAEAARQEEARQEEARKKEEAERQKAEEEKEARIKEEAQIEEARTKLNDVTKQTENAKTSLENVKGKLNNIEILTQNIKDTIAGLDDKNIENDIAIIQSSISKANAFLAEADDAVKEAQEASRNAYSTAEEIENTEYKISAYTEVSKANEYSSDAQNTAKTANDLISDTINIVYRELINKIKILESLNKTDINRESTIKTELNSYQEKLNNIKTNIESKLETVNTISTSTDPTNIEQLLHTLTEIKNSLNIYNDDLKKIDLQETRELCDKANINIDKRLDLLNKYYNCALSLEINVEDFNKIYNKVKEQLEKSKDAIQNAKSEINSIDHSLSEITQQIKTNLSIIEVLKTKLNQTVKDIDAASYVKTQTELVNKSLETVNSESDKVTKLMEDIDLKTQQKKEILTGLKIIGENFTKAKEATQNANTAAESALSSADNAKICAEKIKDQKYKDKADKHVIKGIQESYEAQINAKKAIDNLNVTYTKVYDYLIEKIKSIKIFHDTRLTPIFNSFKSIMKDNKQTQIQTSFDNIKTNIPPTIEETEQYITNLNEYDSELIILTEKFKAAKDSYNNEQTGVVVLPKLLSHLKSYNTKATEIEKECPGISTLKEYEQTYKPIFDLLNSATEYSAKIQEYIKQIDPALTETSEQIKNTIKKITVHKETLLKEKEKNSIGKQLGNIFDISYKPNTTVQPSRLNSDDLQNIKEYIQLILISYPPIKNIYDILKNIYDKLSDFINKNTNRVPITEITHIIIVLFICLYNYEIDKMAFILSNPNISSNYEIYLTRKFLRIKLFDISLITILRIYINTINQVTYTDEDIKTNLKDKLKLTTTQHTKDEEITEEPLNLYYIIYNNSQYRVYDQDDYQVSEYNTLYENNTWIQKLKIYYAFTSFKLYKKYVSSSDTTFIDELDNQINKNKSLKIELIQNTNYEDLLLDTET</sequence>
<organism evidence="3">
    <name type="scientific">viral metagenome</name>
    <dbReference type="NCBI Taxonomy" id="1070528"/>
    <lineage>
        <taxon>unclassified sequences</taxon>
        <taxon>metagenomes</taxon>
        <taxon>organismal metagenomes</taxon>
    </lineage>
</organism>
<evidence type="ECO:0000256" key="2">
    <source>
        <dbReference type="SAM" id="MobiDB-lite"/>
    </source>
</evidence>
<protein>
    <submittedName>
        <fullName evidence="3">Uncharacterized protein</fullName>
    </submittedName>
</protein>
<reference evidence="3" key="1">
    <citation type="journal article" date="2020" name="Nature">
        <title>Giant virus diversity and host interactions through global metagenomics.</title>
        <authorList>
            <person name="Schulz F."/>
            <person name="Roux S."/>
            <person name="Paez-Espino D."/>
            <person name="Jungbluth S."/>
            <person name="Walsh D.A."/>
            <person name="Denef V.J."/>
            <person name="McMahon K.D."/>
            <person name="Konstantinidis K.T."/>
            <person name="Eloe-Fadrosh E.A."/>
            <person name="Kyrpides N.C."/>
            <person name="Woyke T."/>
        </authorList>
    </citation>
    <scope>NUCLEOTIDE SEQUENCE</scope>
    <source>
        <strain evidence="3">GVMAG-M-3300023179-82</strain>
    </source>
</reference>
<name>A0A6C0H8A5_9ZZZZ</name>
<accession>A0A6C0H8A5</accession>
<keyword evidence="1" id="KW-0175">Coiled coil</keyword>
<proteinExistence type="predicted"/>
<feature type="compositionally biased region" description="Basic and acidic residues" evidence="2">
    <location>
        <begin position="531"/>
        <end position="575"/>
    </location>
</feature>
<feature type="coiled-coil region" evidence="1">
    <location>
        <begin position="646"/>
        <end position="677"/>
    </location>
</feature>